<dbReference type="SUPFAM" id="SSF52266">
    <property type="entry name" value="SGNH hydrolase"/>
    <property type="match status" value="1"/>
</dbReference>
<sequence length="740" mass="75957">MADVTITVSDGAAIVQPFGADALTPFLTAASGLATAAQGSANDAQTSAALASGAANYRATFAAALADFAVGEGFTTDALGRMAAYRRISAAPGYEFVAVSIATDVPVSAEAYETAPVSSLTAVTGTLAGTVHVQASTDGAPVPAADGVLFDSAGGDLMTALSYPADAALTVASGSIAFANASTDKALDCMIKGPDGNLLQWCGDAVTVDATFTLTSFPAADRTGALVGAVNNTLGLYAAELKAHPSAATRAFARLWNAGAIRASDSSYYAFSAGASIRVRYAYVGNQVTATWTYPATADHVLTETQVFAHTSDEMPRMFSTLGVRFVSGAMSLTALKVSAPYAGATFACLGNSLTQGREAASYANGWASLLRADYPGDVLIFGAPSSKTSDWISNHAVTSVVAMAPKYAFVELGTNDFIAGRTLSAIEADYTTLIGQLIAGGITPICLTAPPIGNANVPTFNAWLKAQAWPVIDIYAVLVGTGTALNATYDSGDHTHWNDAGHAAVRAAVRAYIDAQGLIAQAQEPYLISNTLTDNARRVPTSHAVYAALEAFDGQFAETADLAALDATVDGLSTTVAGHTTSIAALNGYHADETTVGEEIRTAADAAAGRSALGLGTASTRDTGYFVAASAITSGSGTSSRWHKFPDGSGGYFLEQWGYVPGGSEGPFTVSFPVEYSHVPSIGDIQLTGVIPSNGDYDTWPQLIDGTITAAGFQVRVQWSGGTAGSTLHKITWRVKAPA</sequence>
<proteinExistence type="predicted"/>
<protein>
    <recommendedName>
        <fullName evidence="1">SGNH hydrolase-type esterase domain-containing protein</fullName>
    </recommendedName>
</protein>
<comment type="caution">
    <text evidence="2">The sequence shown here is derived from an EMBL/GenBank/DDBJ whole genome shotgun (WGS) entry which is preliminary data.</text>
</comment>
<evidence type="ECO:0000313" key="2">
    <source>
        <dbReference type="EMBL" id="NBC37373.1"/>
    </source>
</evidence>
<dbReference type="PANTHER" id="PTHR30383">
    <property type="entry name" value="THIOESTERASE 1/PROTEASE 1/LYSOPHOSPHOLIPASE L1"/>
    <property type="match status" value="1"/>
</dbReference>
<dbReference type="RefSeq" id="WP_161719394.1">
    <property type="nucleotide sequence ID" value="NZ_JAAAPO010000005.1"/>
</dbReference>
<evidence type="ECO:0000313" key="3">
    <source>
        <dbReference type="Proteomes" id="UP000753724"/>
    </source>
</evidence>
<dbReference type="EMBL" id="JAAAPO010000005">
    <property type="protein sequence ID" value="NBC37373.1"/>
    <property type="molecule type" value="Genomic_DNA"/>
</dbReference>
<dbReference type="InterPro" id="IPR013830">
    <property type="entry name" value="SGNH_hydro"/>
</dbReference>
<organism evidence="2 3">
    <name type="scientific">Novosphingobium ovatum</name>
    <dbReference type="NCBI Taxonomy" id="1908523"/>
    <lineage>
        <taxon>Bacteria</taxon>
        <taxon>Pseudomonadati</taxon>
        <taxon>Pseudomonadota</taxon>
        <taxon>Alphaproteobacteria</taxon>
        <taxon>Sphingomonadales</taxon>
        <taxon>Sphingomonadaceae</taxon>
        <taxon>Novosphingobium</taxon>
    </lineage>
</organism>
<accession>A0ABW9XFW7</accession>
<dbReference type="Pfam" id="PF13472">
    <property type="entry name" value="Lipase_GDSL_2"/>
    <property type="match status" value="1"/>
</dbReference>
<dbReference type="InterPro" id="IPR036514">
    <property type="entry name" value="SGNH_hydro_sf"/>
</dbReference>
<feature type="domain" description="SGNH hydrolase-type esterase" evidence="1">
    <location>
        <begin position="349"/>
        <end position="505"/>
    </location>
</feature>
<gene>
    <name evidence="2" type="ORF">GTZ99_12510</name>
</gene>
<dbReference type="Proteomes" id="UP000753724">
    <property type="component" value="Unassembled WGS sequence"/>
</dbReference>
<name>A0ABW9XFW7_9SPHN</name>
<keyword evidence="3" id="KW-1185">Reference proteome</keyword>
<dbReference type="PANTHER" id="PTHR30383:SF5">
    <property type="entry name" value="SGNH HYDROLASE-TYPE ESTERASE DOMAIN-CONTAINING PROTEIN"/>
    <property type="match status" value="1"/>
</dbReference>
<reference evidence="3" key="1">
    <citation type="submission" date="2020-01" db="EMBL/GenBank/DDBJ databases">
        <title>Sphingomonas sp. strain CSW-10.</title>
        <authorList>
            <person name="Chen W.-M."/>
        </authorList>
    </citation>
    <scope>NUCLEOTIDE SEQUENCE [LARGE SCALE GENOMIC DNA]</scope>
    <source>
        <strain evidence="3">FSY-8</strain>
    </source>
</reference>
<dbReference type="Gene3D" id="3.40.50.1110">
    <property type="entry name" value="SGNH hydrolase"/>
    <property type="match status" value="1"/>
</dbReference>
<evidence type="ECO:0000259" key="1">
    <source>
        <dbReference type="Pfam" id="PF13472"/>
    </source>
</evidence>
<dbReference type="InterPro" id="IPR051532">
    <property type="entry name" value="Ester_Hydrolysis_Enzymes"/>
</dbReference>